<sequence length="358" mass="39996">MDGHPFDRDPPGRKPAPWEVPDQPWVADPHITAPPRGIPPKPPAGAAPNVLTRKRLLEMDLPPQRYTVPGLLPVGYTVFGATPKFGKSWLMLDLVLAATVPGWLFLGREVQQGRVLYLSLEDSLTRLRDRTLKLLGDAIGAGEDCHYCIEWPRLDDGGLEWLEWWIASHVDPTGERSTTVIIDTGQSIRPPAILGSANWYEADSQFHKTFRDLALRWGVCILLITHTTKGRKDDPFESIQGTMGVLGIPDAIWVGQRERGENDATLHFMGRDVNTDALALEFNDGRWTYLGLASEVRQNQTNEAILATLRVTDGMSPAEVAIVTDMPVGRVKKAIWLMSQKEPSPVYVESGRYYIRKM</sequence>
<dbReference type="Pfam" id="PF13481">
    <property type="entry name" value="AAA_25"/>
    <property type="match status" value="1"/>
</dbReference>
<dbReference type="EMBL" id="SMSJ01000177">
    <property type="protein sequence ID" value="TDH57952.1"/>
    <property type="molecule type" value="Genomic_DNA"/>
</dbReference>
<keyword evidence="3" id="KW-1185">Reference proteome</keyword>
<feature type="compositionally biased region" description="Pro residues" evidence="1">
    <location>
        <begin position="36"/>
        <end position="45"/>
    </location>
</feature>
<protein>
    <recommendedName>
        <fullName evidence="4">AAA family ATPase</fullName>
    </recommendedName>
</protein>
<evidence type="ECO:0000256" key="1">
    <source>
        <dbReference type="SAM" id="MobiDB-lite"/>
    </source>
</evidence>
<dbReference type="InterPro" id="IPR027417">
    <property type="entry name" value="P-loop_NTPase"/>
</dbReference>
<feature type="region of interest" description="Disordered" evidence="1">
    <location>
        <begin position="1"/>
        <end position="48"/>
    </location>
</feature>
<dbReference type="OrthoDB" id="9775547at2"/>
<name>A0A4R5Q4S8_9PROT</name>
<feature type="compositionally biased region" description="Basic and acidic residues" evidence="1">
    <location>
        <begin position="1"/>
        <end position="12"/>
    </location>
</feature>
<evidence type="ECO:0000313" key="3">
    <source>
        <dbReference type="Proteomes" id="UP000295096"/>
    </source>
</evidence>
<dbReference type="RefSeq" id="WP_133293192.1">
    <property type="nucleotide sequence ID" value="NZ_SMSJ01000177.1"/>
</dbReference>
<dbReference type="Gene3D" id="3.40.50.300">
    <property type="entry name" value="P-loop containing nucleotide triphosphate hydrolases"/>
    <property type="match status" value="1"/>
</dbReference>
<dbReference type="SUPFAM" id="SSF52540">
    <property type="entry name" value="P-loop containing nucleoside triphosphate hydrolases"/>
    <property type="match status" value="1"/>
</dbReference>
<gene>
    <name evidence="2" type="ORF">E2C06_35165</name>
</gene>
<dbReference type="AlphaFoldDB" id="A0A4R5Q4S8"/>
<accession>A0A4R5Q4S8</accession>
<reference evidence="2 3" key="1">
    <citation type="journal article" date="2016" name="J. Microbiol.">
        <title>Dankookia rubra gen. nov., sp. nov., an alphaproteobacterium isolated from sediment of a shallow stream.</title>
        <authorList>
            <person name="Kim W.H."/>
            <person name="Kim D.H."/>
            <person name="Kang K."/>
            <person name="Ahn T.Y."/>
        </authorList>
    </citation>
    <scope>NUCLEOTIDE SEQUENCE [LARGE SCALE GENOMIC DNA]</scope>
    <source>
        <strain evidence="2 3">JCM30602</strain>
    </source>
</reference>
<comment type="caution">
    <text evidence="2">The sequence shown here is derived from an EMBL/GenBank/DDBJ whole genome shotgun (WGS) entry which is preliminary data.</text>
</comment>
<organism evidence="2 3">
    <name type="scientific">Dankookia rubra</name>
    <dbReference type="NCBI Taxonomy" id="1442381"/>
    <lineage>
        <taxon>Bacteria</taxon>
        <taxon>Pseudomonadati</taxon>
        <taxon>Pseudomonadota</taxon>
        <taxon>Alphaproteobacteria</taxon>
        <taxon>Acetobacterales</taxon>
        <taxon>Roseomonadaceae</taxon>
        <taxon>Dankookia</taxon>
    </lineage>
</organism>
<proteinExistence type="predicted"/>
<dbReference type="Proteomes" id="UP000295096">
    <property type="component" value="Unassembled WGS sequence"/>
</dbReference>
<evidence type="ECO:0008006" key="4">
    <source>
        <dbReference type="Google" id="ProtNLM"/>
    </source>
</evidence>
<evidence type="ECO:0000313" key="2">
    <source>
        <dbReference type="EMBL" id="TDH57952.1"/>
    </source>
</evidence>